<keyword evidence="2" id="KW-0812">Transmembrane</keyword>
<accession>A0A9E7GM19</accession>
<feature type="transmembrane region" description="Helical" evidence="2">
    <location>
        <begin position="117"/>
        <end position="136"/>
    </location>
</feature>
<feature type="transmembrane region" description="Helical" evidence="2">
    <location>
        <begin position="142"/>
        <end position="163"/>
    </location>
</feature>
<dbReference type="AlphaFoldDB" id="A0A9E7GM19"/>
<name>A0A9E7GM19_9LILI</name>
<organism evidence="3 4">
    <name type="scientific">Musa troglodytarum</name>
    <name type="common">fe'i banana</name>
    <dbReference type="NCBI Taxonomy" id="320322"/>
    <lineage>
        <taxon>Eukaryota</taxon>
        <taxon>Viridiplantae</taxon>
        <taxon>Streptophyta</taxon>
        <taxon>Embryophyta</taxon>
        <taxon>Tracheophyta</taxon>
        <taxon>Spermatophyta</taxon>
        <taxon>Magnoliopsida</taxon>
        <taxon>Liliopsida</taxon>
        <taxon>Zingiberales</taxon>
        <taxon>Musaceae</taxon>
        <taxon>Musa</taxon>
    </lineage>
</organism>
<feature type="region of interest" description="Disordered" evidence="1">
    <location>
        <begin position="1"/>
        <end position="24"/>
    </location>
</feature>
<dbReference type="EMBL" id="CP097509">
    <property type="protein sequence ID" value="URE17836.1"/>
    <property type="molecule type" value="Genomic_DNA"/>
</dbReference>
<sequence length="165" mass="18438">MLSFGVKGKGREAIKSGAGGGQKREGNELLVEVEADEALGILGPVVKGSSGRVGSKEKKITRSEEQQEEEEYQQQMLLCLLLTVVSPHVSSRNLLFFYLSCYFPYLRVDNDRRKRMIFWRGILVVYLCIACCRLRRTENFGVFGVILVEIGTSMSAVVLARIVDS</sequence>
<keyword evidence="2" id="KW-0472">Membrane</keyword>
<evidence type="ECO:0000256" key="2">
    <source>
        <dbReference type="SAM" id="Phobius"/>
    </source>
</evidence>
<dbReference type="OrthoDB" id="191037at2759"/>
<reference evidence="3" key="1">
    <citation type="submission" date="2022-05" db="EMBL/GenBank/DDBJ databases">
        <title>The Musa troglodytarum L. genome provides insights into the mechanism of non-climacteric behaviour and enrichment of carotenoids.</title>
        <authorList>
            <person name="Wang J."/>
        </authorList>
    </citation>
    <scope>NUCLEOTIDE SEQUENCE</scope>
    <source>
        <tissue evidence="3">Leaf</tissue>
    </source>
</reference>
<protein>
    <submittedName>
        <fullName evidence="3">Kelch motif</fullName>
    </submittedName>
</protein>
<evidence type="ECO:0000313" key="3">
    <source>
        <dbReference type="EMBL" id="URE17836.1"/>
    </source>
</evidence>
<gene>
    <name evidence="3" type="ORF">MUK42_07559</name>
</gene>
<keyword evidence="2" id="KW-1133">Transmembrane helix</keyword>
<keyword evidence="4" id="KW-1185">Reference proteome</keyword>
<dbReference type="Proteomes" id="UP001055439">
    <property type="component" value="Chromosome 7"/>
</dbReference>
<proteinExistence type="predicted"/>
<evidence type="ECO:0000256" key="1">
    <source>
        <dbReference type="SAM" id="MobiDB-lite"/>
    </source>
</evidence>
<evidence type="ECO:0000313" key="4">
    <source>
        <dbReference type="Proteomes" id="UP001055439"/>
    </source>
</evidence>